<evidence type="ECO:0000313" key="1">
    <source>
        <dbReference type="EMBL" id="MEQ2276838.1"/>
    </source>
</evidence>
<reference evidence="1 2" key="1">
    <citation type="submission" date="2021-06" db="EMBL/GenBank/DDBJ databases">
        <authorList>
            <person name="Palmer J.M."/>
        </authorList>
    </citation>
    <scope>NUCLEOTIDE SEQUENCE [LARGE SCALE GENOMIC DNA]</scope>
    <source>
        <strain evidence="1 2">XR_2019</strain>
        <tissue evidence="1">Muscle</tissue>
    </source>
</reference>
<feature type="non-terminal residue" evidence="1">
    <location>
        <position position="1"/>
    </location>
</feature>
<name>A0ABV0X6R6_9TELE</name>
<accession>A0ABV0X6R6</accession>
<dbReference type="Proteomes" id="UP001444071">
    <property type="component" value="Unassembled WGS sequence"/>
</dbReference>
<evidence type="ECO:0000313" key="2">
    <source>
        <dbReference type="Proteomes" id="UP001444071"/>
    </source>
</evidence>
<gene>
    <name evidence="1" type="ORF">XENORESO_011920</name>
</gene>
<organism evidence="1 2">
    <name type="scientific">Xenotaenia resolanae</name>
    <dbReference type="NCBI Taxonomy" id="208358"/>
    <lineage>
        <taxon>Eukaryota</taxon>
        <taxon>Metazoa</taxon>
        <taxon>Chordata</taxon>
        <taxon>Craniata</taxon>
        <taxon>Vertebrata</taxon>
        <taxon>Euteleostomi</taxon>
        <taxon>Actinopterygii</taxon>
        <taxon>Neopterygii</taxon>
        <taxon>Teleostei</taxon>
        <taxon>Neoteleostei</taxon>
        <taxon>Acanthomorphata</taxon>
        <taxon>Ovalentaria</taxon>
        <taxon>Atherinomorphae</taxon>
        <taxon>Cyprinodontiformes</taxon>
        <taxon>Goodeidae</taxon>
        <taxon>Xenotaenia</taxon>
    </lineage>
</organism>
<proteinExistence type="predicted"/>
<comment type="caution">
    <text evidence="1">The sequence shown here is derived from an EMBL/GenBank/DDBJ whole genome shotgun (WGS) entry which is preliminary data.</text>
</comment>
<keyword evidence="2" id="KW-1185">Reference proteome</keyword>
<sequence>LLYHPVGNNGCFTECKSKRSVVCCVTAQGAGVWPLARRSARCWLFGVGGICSCSGVEKQGASFSGKVAHRTARPQSSQRLPIDSPPGHRVPSWPQIHRYPAAAEEQAGRRLQPPLQQIVPPVQWKLNGCMAEGMDGRAAGHAVLTHLCACEAAGVTPNDASLRVLHSAVILIPMSHSLSATAQCQTVLWQAERLLYKFTAALAGCLLLLPQQHSPTFVLIQYLWCEGTHRPRNKHLPPLFPFSTASDTRILRTADILTTVGRGHEGVGGPACCAEQLKQTWAEKSWRASEGSASSTSTAATITGYATSRFPVFASISR</sequence>
<protein>
    <submittedName>
        <fullName evidence="1">Uncharacterized protein</fullName>
    </submittedName>
</protein>
<dbReference type="EMBL" id="JAHRIM010090450">
    <property type="protein sequence ID" value="MEQ2276838.1"/>
    <property type="molecule type" value="Genomic_DNA"/>
</dbReference>